<feature type="compositionally biased region" description="Basic and acidic residues" evidence="1">
    <location>
        <begin position="12"/>
        <end position="21"/>
    </location>
</feature>
<reference evidence="2 3" key="1">
    <citation type="submission" date="2014-04" db="EMBL/GenBank/DDBJ databases">
        <title>Evolutionary Origins and Diversification of the Mycorrhizal Mutualists.</title>
        <authorList>
            <consortium name="DOE Joint Genome Institute"/>
            <consortium name="Mycorrhizal Genomics Consortium"/>
            <person name="Kohler A."/>
            <person name="Kuo A."/>
            <person name="Nagy L.G."/>
            <person name="Floudas D."/>
            <person name="Copeland A."/>
            <person name="Barry K.W."/>
            <person name="Cichocki N."/>
            <person name="Veneault-Fourrey C."/>
            <person name="LaButti K."/>
            <person name="Lindquist E.A."/>
            <person name="Lipzen A."/>
            <person name="Lundell T."/>
            <person name="Morin E."/>
            <person name="Murat C."/>
            <person name="Riley R."/>
            <person name="Ohm R."/>
            <person name="Sun H."/>
            <person name="Tunlid A."/>
            <person name="Henrissat B."/>
            <person name="Grigoriev I.V."/>
            <person name="Hibbett D.S."/>
            <person name="Martin F."/>
        </authorList>
    </citation>
    <scope>NUCLEOTIDE SEQUENCE [LARGE SCALE GENOMIC DNA]</scope>
    <source>
        <strain evidence="2 3">FD-317 M1</strain>
    </source>
</reference>
<sequence length="603" mass="68497">MRPTQSAPITPEKGREQETIHLSELTRSPEDPRGFSVGVSSTCPFHTPTHPENKDYYEDIGISPTTRYTSIGARHEVISPLEHIRRPLPLTPREEESKFASQQSEREMSRGLYSSGPLSLRGPQSPFNLKRSTPIVESDAIQAQGLLSPIPDISRKTVSLLEQSSPLPAPPTTEEFVKETQSWNRESSLMSPPYLNSKEVYEGALWLSQLIMDPERMEMVNEATMRHLESIQKSRIDFPLNTIVDNEERKTLNSPMLSLLDKVEQGQSARADDLIGGYSYTSQFRDQQKIAQVAKEYRRSMGNTTTPSYEDLEESRRLPPTELDRRLLIVPEERGEHREENEFFSERTVRRLALQNASDTLMSAINPRDEDIHLAKQYKERIHGDVGGSWVLRAQMESVTDKPEVAMTTGDPHTSLETQTKQEIFSPRAEHLQVGSSKYAVSTTRFANESHPVGQYPEQTVTEPDLGCSLWPNHLGFRTDGLTYHRRETPETFHENNRLEGPGWNARGLVNSPNTTGPGIPFSSRYSDPGNTARVSEQQNQWEMSGPGQVKWWNMAYAPPSGERNEFENEGFNFVRSRDDWDLSFSEDQLRPSALETYHPMPP</sequence>
<protein>
    <submittedName>
        <fullName evidence="2">Uncharacterized protein</fullName>
    </submittedName>
</protein>
<dbReference type="AlphaFoldDB" id="A0A0D0CAZ4"/>
<evidence type="ECO:0000313" key="2">
    <source>
        <dbReference type="EMBL" id="KIK55217.1"/>
    </source>
</evidence>
<evidence type="ECO:0000313" key="3">
    <source>
        <dbReference type="Proteomes" id="UP000053593"/>
    </source>
</evidence>
<accession>A0A0D0CAZ4</accession>
<dbReference type="HOGENOM" id="CLU_022489_0_0_1"/>
<dbReference type="Proteomes" id="UP000053593">
    <property type="component" value="Unassembled WGS sequence"/>
</dbReference>
<feature type="compositionally biased region" description="Basic and acidic residues" evidence="1">
    <location>
        <begin position="92"/>
        <end position="109"/>
    </location>
</feature>
<feature type="region of interest" description="Disordered" evidence="1">
    <location>
        <begin position="84"/>
        <end position="125"/>
    </location>
</feature>
<evidence type="ECO:0000256" key="1">
    <source>
        <dbReference type="SAM" id="MobiDB-lite"/>
    </source>
</evidence>
<dbReference type="EMBL" id="KN834808">
    <property type="protein sequence ID" value="KIK55217.1"/>
    <property type="molecule type" value="Genomic_DNA"/>
</dbReference>
<keyword evidence="3" id="KW-1185">Reference proteome</keyword>
<gene>
    <name evidence="2" type="ORF">GYMLUDRAFT_248819</name>
</gene>
<proteinExistence type="predicted"/>
<name>A0A0D0CAZ4_9AGAR</name>
<feature type="region of interest" description="Disordered" evidence="1">
    <location>
        <begin position="1"/>
        <end position="47"/>
    </location>
</feature>
<organism evidence="2 3">
    <name type="scientific">Collybiopsis luxurians FD-317 M1</name>
    <dbReference type="NCBI Taxonomy" id="944289"/>
    <lineage>
        <taxon>Eukaryota</taxon>
        <taxon>Fungi</taxon>
        <taxon>Dikarya</taxon>
        <taxon>Basidiomycota</taxon>
        <taxon>Agaricomycotina</taxon>
        <taxon>Agaricomycetes</taxon>
        <taxon>Agaricomycetidae</taxon>
        <taxon>Agaricales</taxon>
        <taxon>Marasmiineae</taxon>
        <taxon>Omphalotaceae</taxon>
        <taxon>Collybiopsis</taxon>
        <taxon>Collybiopsis luxurians</taxon>
    </lineage>
</organism>